<dbReference type="Proteomes" id="UP000050417">
    <property type="component" value="Unassembled WGS sequence"/>
</dbReference>
<dbReference type="OrthoDB" id="163980at2"/>
<protein>
    <recommendedName>
        <fullName evidence="1">DUF5655 domain-containing protein</fullName>
    </recommendedName>
</protein>
<proteinExistence type="predicted"/>
<dbReference type="STRING" id="1134406.ADN00_10150"/>
<evidence type="ECO:0000313" key="3">
    <source>
        <dbReference type="Proteomes" id="UP000050417"/>
    </source>
</evidence>
<evidence type="ECO:0000259" key="1">
    <source>
        <dbReference type="Pfam" id="PF18899"/>
    </source>
</evidence>
<dbReference type="InterPro" id="IPR043714">
    <property type="entry name" value="DUF5655"/>
</dbReference>
<evidence type="ECO:0000313" key="2">
    <source>
        <dbReference type="EMBL" id="KPL76943.1"/>
    </source>
</evidence>
<reference evidence="2 3" key="1">
    <citation type="submission" date="2015-07" db="EMBL/GenBank/DDBJ databases">
        <title>Genome sequence of Ornatilinea apprima DSM 23815.</title>
        <authorList>
            <person name="Hemp J."/>
            <person name="Ward L.M."/>
            <person name="Pace L.A."/>
            <person name="Fischer W.W."/>
        </authorList>
    </citation>
    <scope>NUCLEOTIDE SEQUENCE [LARGE SCALE GENOMIC DNA]</scope>
    <source>
        <strain evidence="2 3">P3M-1</strain>
    </source>
</reference>
<comment type="caution">
    <text evidence="2">The sequence shown here is derived from an EMBL/GenBank/DDBJ whole genome shotgun (WGS) entry which is preliminary data.</text>
</comment>
<gene>
    <name evidence="2" type="ORF">ADN00_10150</name>
</gene>
<feature type="domain" description="DUF5655" evidence="1">
    <location>
        <begin position="7"/>
        <end position="118"/>
    </location>
</feature>
<dbReference type="Pfam" id="PF18899">
    <property type="entry name" value="DUF5655"/>
    <property type="match status" value="1"/>
</dbReference>
<dbReference type="AlphaFoldDB" id="A0A0P6XL52"/>
<dbReference type="EMBL" id="LGCL01000024">
    <property type="protein sequence ID" value="KPL76943.1"/>
    <property type="molecule type" value="Genomic_DNA"/>
</dbReference>
<keyword evidence="3" id="KW-1185">Reference proteome</keyword>
<sequence>MPAPTLDEFFNGFPASRPLFDALLSAAEELGEVELTVQKSQIVLRRARPFAWVWVPGRYLRGRTAPLVLSLSFPAPDPSPRWKEIVQVSRARFMHHLELRSAAEIDAEVRAWLRQGWQAAGRDLPA</sequence>
<name>A0A0P6XL52_9CHLR</name>
<accession>A0A0P6XL52</accession>
<dbReference type="RefSeq" id="WP_075062888.1">
    <property type="nucleotide sequence ID" value="NZ_LGCL01000024.1"/>
</dbReference>
<organism evidence="2 3">
    <name type="scientific">Ornatilinea apprima</name>
    <dbReference type="NCBI Taxonomy" id="1134406"/>
    <lineage>
        <taxon>Bacteria</taxon>
        <taxon>Bacillati</taxon>
        <taxon>Chloroflexota</taxon>
        <taxon>Anaerolineae</taxon>
        <taxon>Anaerolineales</taxon>
        <taxon>Anaerolineaceae</taxon>
        <taxon>Ornatilinea</taxon>
    </lineage>
</organism>